<organism evidence="9 10">
    <name type="scientific">Piscibacillus salipiscarius</name>
    <dbReference type="NCBI Taxonomy" id="299480"/>
    <lineage>
        <taxon>Bacteria</taxon>
        <taxon>Bacillati</taxon>
        <taxon>Bacillota</taxon>
        <taxon>Bacilli</taxon>
        <taxon>Bacillales</taxon>
        <taxon>Bacillaceae</taxon>
        <taxon>Piscibacillus</taxon>
    </lineage>
</organism>
<evidence type="ECO:0000313" key="10">
    <source>
        <dbReference type="Proteomes" id="UP001597452"/>
    </source>
</evidence>
<gene>
    <name evidence="9" type="ORF">ACFSW4_13150</name>
</gene>
<feature type="transmembrane region" description="Helical" evidence="6">
    <location>
        <begin position="196"/>
        <end position="215"/>
    </location>
</feature>
<dbReference type="InterPro" id="IPR058533">
    <property type="entry name" value="Cation_efflux_TM"/>
</dbReference>
<evidence type="ECO:0000256" key="3">
    <source>
        <dbReference type="ARBA" id="ARBA00022692"/>
    </source>
</evidence>
<keyword evidence="2" id="KW-0813">Transport</keyword>
<dbReference type="EMBL" id="JBHUMZ010000047">
    <property type="protein sequence ID" value="MFD2639809.1"/>
    <property type="molecule type" value="Genomic_DNA"/>
</dbReference>
<evidence type="ECO:0000259" key="7">
    <source>
        <dbReference type="Pfam" id="PF01545"/>
    </source>
</evidence>
<feature type="domain" description="Cation efflux protein transmembrane" evidence="7">
    <location>
        <begin position="14"/>
        <end position="222"/>
    </location>
</feature>
<keyword evidence="10" id="KW-1185">Reference proteome</keyword>
<comment type="caution">
    <text evidence="9">The sequence shown here is derived from an EMBL/GenBank/DDBJ whole genome shotgun (WGS) entry which is preliminary data.</text>
</comment>
<dbReference type="SUPFAM" id="SSF160240">
    <property type="entry name" value="Cation efflux protein cytoplasmic domain-like"/>
    <property type="match status" value="1"/>
</dbReference>
<dbReference type="InterPro" id="IPR040177">
    <property type="entry name" value="SLC30A9"/>
</dbReference>
<feature type="transmembrane region" description="Helical" evidence="6">
    <location>
        <begin position="114"/>
        <end position="132"/>
    </location>
</feature>
<dbReference type="Gene3D" id="1.20.1510.10">
    <property type="entry name" value="Cation efflux protein transmembrane domain"/>
    <property type="match status" value="1"/>
</dbReference>
<dbReference type="Gene3D" id="3.30.70.1350">
    <property type="entry name" value="Cation efflux protein, cytoplasmic domain"/>
    <property type="match status" value="1"/>
</dbReference>
<evidence type="ECO:0000256" key="4">
    <source>
        <dbReference type="ARBA" id="ARBA00022989"/>
    </source>
</evidence>
<protein>
    <submittedName>
        <fullName evidence="9">Cation diffusion facilitator family transporter</fullName>
    </submittedName>
</protein>
<reference evidence="10" key="1">
    <citation type="journal article" date="2019" name="Int. J. Syst. Evol. Microbiol.">
        <title>The Global Catalogue of Microorganisms (GCM) 10K type strain sequencing project: providing services to taxonomists for standard genome sequencing and annotation.</title>
        <authorList>
            <consortium name="The Broad Institute Genomics Platform"/>
            <consortium name="The Broad Institute Genome Sequencing Center for Infectious Disease"/>
            <person name="Wu L."/>
            <person name="Ma J."/>
        </authorList>
    </citation>
    <scope>NUCLEOTIDE SEQUENCE [LARGE SCALE GENOMIC DNA]</scope>
    <source>
        <strain evidence="10">TISTR 1571</strain>
    </source>
</reference>
<comment type="subcellular location">
    <subcellularLocation>
        <location evidence="1">Membrane</location>
        <topology evidence="1">Multi-pass membrane protein</topology>
    </subcellularLocation>
</comment>
<feature type="transmembrane region" description="Helical" evidence="6">
    <location>
        <begin position="77"/>
        <end position="94"/>
    </location>
</feature>
<evidence type="ECO:0000256" key="5">
    <source>
        <dbReference type="ARBA" id="ARBA00023136"/>
    </source>
</evidence>
<dbReference type="InterPro" id="IPR027469">
    <property type="entry name" value="Cation_efflux_TMD_sf"/>
</dbReference>
<dbReference type="SUPFAM" id="SSF161111">
    <property type="entry name" value="Cation efflux protein transmembrane domain-like"/>
    <property type="match status" value="1"/>
</dbReference>
<dbReference type="Pfam" id="PF01545">
    <property type="entry name" value="Cation_efflux"/>
    <property type="match status" value="1"/>
</dbReference>
<keyword evidence="3 6" id="KW-0812">Transmembrane</keyword>
<dbReference type="Proteomes" id="UP001597452">
    <property type="component" value="Unassembled WGS sequence"/>
</dbReference>
<name>A0ABW5QD30_9BACI</name>
<dbReference type="PANTHER" id="PTHR13414:SF9">
    <property type="entry name" value="PROTON-COUPLED ZINC ANTIPORTER SLC30A9, MITOCHONDRIAL"/>
    <property type="match status" value="1"/>
</dbReference>
<feature type="domain" description="Cation efflux protein cytoplasmic" evidence="8">
    <location>
        <begin position="233"/>
        <end position="301"/>
    </location>
</feature>
<dbReference type="InterPro" id="IPR002524">
    <property type="entry name" value="Cation_efflux"/>
</dbReference>
<dbReference type="PANTHER" id="PTHR13414">
    <property type="entry name" value="HUEL-CATION TRANSPORTER"/>
    <property type="match status" value="1"/>
</dbReference>
<dbReference type="InterPro" id="IPR036837">
    <property type="entry name" value="Cation_efflux_CTD_sf"/>
</dbReference>
<proteinExistence type="predicted"/>
<dbReference type="Pfam" id="PF16916">
    <property type="entry name" value="ZT_dimer"/>
    <property type="match status" value="1"/>
</dbReference>
<evidence type="ECO:0000256" key="2">
    <source>
        <dbReference type="ARBA" id="ARBA00022448"/>
    </source>
</evidence>
<sequence length="324" mass="35381">MWELLKKGNTSSGVAALGNTGLAIVKWFAAFISGSGAMLATAIHSTADALNQGMVYFGSALAEKEPTKRFPTGFNRVVNLFVLLAVIVVSIMAYETLHKGWEIIQHPKESGNFWLNFTILIISVVVDGAVLWKVMKEVVSESEADTAKDGFIKSVIKNVKYSAPPTRLVFYEDIVATLGALVALVAVVIAELTGNYLVDGIGTILIGLLLIGIAIKIGYENTIGLVGVSAPKRVKNKVAEIIMKHPKVVDIHKLRVVQEGRQYHVESYLELEKGMSLANADDIKFEVEDMLLKDKDIDDATLGVIESDGKQDYQFKNQNKNEGE</sequence>
<accession>A0ABW5QD30</accession>
<evidence type="ECO:0000313" key="9">
    <source>
        <dbReference type="EMBL" id="MFD2639809.1"/>
    </source>
</evidence>
<dbReference type="InterPro" id="IPR027470">
    <property type="entry name" value="Cation_efflux_CTD"/>
</dbReference>
<feature type="transmembrane region" description="Helical" evidence="6">
    <location>
        <begin position="168"/>
        <end position="190"/>
    </location>
</feature>
<keyword evidence="4 6" id="KW-1133">Transmembrane helix</keyword>
<evidence type="ECO:0000256" key="6">
    <source>
        <dbReference type="SAM" id="Phobius"/>
    </source>
</evidence>
<dbReference type="RefSeq" id="WP_377329823.1">
    <property type="nucleotide sequence ID" value="NZ_JBHUMZ010000047.1"/>
</dbReference>
<dbReference type="NCBIfam" id="TIGR01297">
    <property type="entry name" value="CDF"/>
    <property type="match status" value="1"/>
</dbReference>
<keyword evidence="5 6" id="KW-0472">Membrane</keyword>
<evidence type="ECO:0000256" key="1">
    <source>
        <dbReference type="ARBA" id="ARBA00004141"/>
    </source>
</evidence>
<evidence type="ECO:0000259" key="8">
    <source>
        <dbReference type="Pfam" id="PF16916"/>
    </source>
</evidence>